<dbReference type="PANTHER" id="PTHR45763">
    <property type="entry name" value="HYDROLASE, ALPHA/BETA FOLD FAMILY PROTEIN, EXPRESSED-RELATED"/>
    <property type="match status" value="1"/>
</dbReference>
<dbReference type="EMBL" id="GL377593">
    <property type="protein sequence ID" value="EFJ23229.1"/>
    <property type="molecule type" value="Genomic_DNA"/>
</dbReference>
<organism evidence="3">
    <name type="scientific">Selaginella moellendorffii</name>
    <name type="common">Spikemoss</name>
    <dbReference type="NCBI Taxonomy" id="88036"/>
    <lineage>
        <taxon>Eukaryota</taxon>
        <taxon>Viridiplantae</taxon>
        <taxon>Streptophyta</taxon>
        <taxon>Embryophyta</taxon>
        <taxon>Tracheophyta</taxon>
        <taxon>Lycopodiopsida</taxon>
        <taxon>Selaginellales</taxon>
        <taxon>Selaginellaceae</taxon>
        <taxon>Selaginella</taxon>
    </lineage>
</organism>
<evidence type="ECO:0000313" key="3">
    <source>
        <dbReference type="Proteomes" id="UP000001514"/>
    </source>
</evidence>
<dbReference type="KEGG" id="smo:SELMODRAFT_232581"/>
<name>D8RXB2_SELML</name>
<dbReference type="PANTHER" id="PTHR45763:SF51">
    <property type="entry name" value="ALPHA_BETA-HYDROLASES SUPERFAMILY PROTEIN"/>
    <property type="match status" value="1"/>
</dbReference>
<gene>
    <name evidence="2" type="ORF">SELMODRAFT_232581</name>
</gene>
<dbReference type="InterPro" id="IPR000073">
    <property type="entry name" value="AB_hydrolase_1"/>
</dbReference>
<dbReference type="Gene3D" id="3.40.50.1820">
    <property type="entry name" value="alpha/beta hydrolase"/>
    <property type="match status" value="1"/>
</dbReference>
<accession>D8RXB2</accession>
<dbReference type="OMA" id="VPVINFW"/>
<dbReference type="Pfam" id="PF12697">
    <property type="entry name" value="Abhydrolase_6"/>
    <property type="match status" value="1"/>
</dbReference>
<proteinExistence type="predicted"/>
<dbReference type="AlphaFoldDB" id="D8RXB2"/>
<dbReference type="STRING" id="88036.D8RXB2"/>
<evidence type="ECO:0000313" key="2">
    <source>
        <dbReference type="EMBL" id="EFJ23229.1"/>
    </source>
</evidence>
<dbReference type="SUPFAM" id="SSF53474">
    <property type="entry name" value="alpha/beta-Hydrolases"/>
    <property type="match status" value="1"/>
</dbReference>
<dbReference type="Gramene" id="EFJ23229">
    <property type="protein sequence ID" value="EFJ23229"/>
    <property type="gene ID" value="SELMODRAFT_232581"/>
</dbReference>
<feature type="domain" description="AB hydrolase-1" evidence="1">
    <location>
        <begin position="30"/>
        <end position="285"/>
    </location>
</feature>
<protein>
    <recommendedName>
        <fullName evidence="1">AB hydrolase-1 domain-containing protein</fullName>
    </recommendedName>
</protein>
<dbReference type="Proteomes" id="UP000001514">
    <property type="component" value="Unassembled WGS sequence"/>
</dbReference>
<sequence length="297" mass="33819">MNYDQVKLRDGRCLAYKEFGVDRSSARFKVVVIHGLGSSRDALFPCSKELADELGLYMVGFDRAGYGHSDPFPQRSVKSEALDIQDLADQLQLGAKFHIIAISIGGYSAWSCLKYIPHRIAGAALVAPAINYWWPCLPPSLSHQAFSARSFLDKCGLRLAHYFPGLYTWWSSQRWLEPGISRLDKKKTLFFLLRLIVLSISQHRSQAQRQGAQESTARDILVQFASWEFDPSQVEQPGEGIRVDIWQGDRDYLVPALLQRCIHERLPWTGYHELPEMGHLFFLLPGRGEEIIRTLLI</sequence>
<evidence type="ECO:0000259" key="1">
    <source>
        <dbReference type="Pfam" id="PF12697"/>
    </source>
</evidence>
<dbReference type="HOGENOM" id="CLU_020336_49_3_1"/>
<reference evidence="2 3" key="1">
    <citation type="journal article" date="2011" name="Science">
        <title>The Selaginella genome identifies genetic changes associated with the evolution of vascular plants.</title>
        <authorList>
            <person name="Banks J.A."/>
            <person name="Nishiyama T."/>
            <person name="Hasebe M."/>
            <person name="Bowman J.L."/>
            <person name="Gribskov M."/>
            <person name="dePamphilis C."/>
            <person name="Albert V.A."/>
            <person name="Aono N."/>
            <person name="Aoyama T."/>
            <person name="Ambrose B.A."/>
            <person name="Ashton N.W."/>
            <person name="Axtell M.J."/>
            <person name="Barker E."/>
            <person name="Barker M.S."/>
            <person name="Bennetzen J.L."/>
            <person name="Bonawitz N.D."/>
            <person name="Chapple C."/>
            <person name="Cheng C."/>
            <person name="Correa L.G."/>
            <person name="Dacre M."/>
            <person name="DeBarry J."/>
            <person name="Dreyer I."/>
            <person name="Elias M."/>
            <person name="Engstrom E.M."/>
            <person name="Estelle M."/>
            <person name="Feng L."/>
            <person name="Finet C."/>
            <person name="Floyd S.K."/>
            <person name="Frommer W.B."/>
            <person name="Fujita T."/>
            <person name="Gramzow L."/>
            <person name="Gutensohn M."/>
            <person name="Harholt J."/>
            <person name="Hattori M."/>
            <person name="Heyl A."/>
            <person name="Hirai T."/>
            <person name="Hiwatashi Y."/>
            <person name="Ishikawa M."/>
            <person name="Iwata M."/>
            <person name="Karol K.G."/>
            <person name="Koehler B."/>
            <person name="Kolukisaoglu U."/>
            <person name="Kubo M."/>
            <person name="Kurata T."/>
            <person name="Lalonde S."/>
            <person name="Li K."/>
            <person name="Li Y."/>
            <person name="Litt A."/>
            <person name="Lyons E."/>
            <person name="Manning G."/>
            <person name="Maruyama T."/>
            <person name="Michael T.P."/>
            <person name="Mikami K."/>
            <person name="Miyazaki S."/>
            <person name="Morinaga S."/>
            <person name="Murata T."/>
            <person name="Mueller-Roeber B."/>
            <person name="Nelson D.R."/>
            <person name="Obara M."/>
            <person name="Oguri Y."/>
            <person name="Olmstead R.G."/>
            <person name="Onodera N."/>
            <person name="Petersen B.L."/>
            <person name="Pils B."/>
            <person name="Prigge M."/>
            <person name="Rensing S.A."/>
            <person name="Riano-Pachon D.M."/>
            <person name="Roberts A.W."/>
            <person name="Sato Y."/>
            <person name="Scheller H.V."/>
            <person name="Schulz B."/>
            <person name="Schulz C."/>
            <person name="Shakirov E.V."/>
            <person name="Shibagaki N."/>
            <person name="Shinohara N."/>
            <person name="Shippen D.E."/>
            <person name="Soerensen I."/>
            <person name="Sotooka R."/>
            <person name="Sugimoto N."/>
            <person name="Sugita M."/>
            <person name="Sumikawa N."/>
            <person name="Tanurdzic M."/>
            <person name="Theissen G."/>
            <person name="Ulvskov P."/>
            <person name="Wakazuki S."/>
            <person name="Weng J.K."/>
            <person name="Willats W.W."/>
            <person name="Wipf D."/>
            <person name="Wolf P.G."/>
            <person name="Yang L."/>
            <person name="Zimmer A.D."/>
            <person name="Zhu Q."/>
            <person name="Mitros T."/>
            <person name="Hellsten U."/>
            <person name="Loque D."/>
            <person name="Otillar R."/>
            <person name="Salamov A."/>
            <person name="Schmutz J."/>
            <person name="Shapiro H."/>
            <person name="Lindquist E."/>
            <person name="Lucas S."/>
            <person name="Rokhsar D."/>
            <person name="Grigoriev I.V."/>
        </authorList>
    </citation>
    <scope>NUCLEOTIDE SEQUENCE [LARGE SCALE GENOMIC DNA]</scope>
</reference>
<keyword evidence="3" id="KW-1185">Reference proteome</keyword>
<dbReference type="InParanoid" id="D8RXB2"/>
<dbReference type="InterPro" id="IPR029058">
    <property type="entry name" value="AB_hydrolase_fold"/>
</dbReference>